<dbReference type="RefSeq" id="WP_249864298.1">
    <property type="nucleotide sequence ID" value="NZ_CP027059.1"/>
</dbReference>
<reference evidence="4" key="2">
    <citation type="journal article" date="2021" name="J Anim Sci Technol">
        <title>Complete genome sequence of Paenibacillus konkukensis sp. nov. SK3146 as a potential probiotic strain.</title>
        <authorList>
            <person name="Jung H.I."/>
            <person name="Park S."/>
            <person name="Niu K.M."/>
            <person name="Lee S.W."/>
            <person name="Kothari D."/>
            <person name="Yi K.J."/>
            <person name="Kim S.K."/>
        </authorList>
    </citation>
    <scope>NUCLEOTIDE SEQUENCE</scope>
    <source>
        <strain evidence="4">SK3146</strain>
    </source>
</reference>
<dbReference type="Gene3D" id="3.40.50.720">
    <property type="entry name" value="NAD(P)-binding Rossmann-like Domain"/>
    <property type="match status" value="1"/>
</dbReference>
<dbReference type="PANTHER" id="PTHR43818:SF11">
    <property type="entry name" value="BCDNA.GH03377"/>
    <property type="match status" value="1"/>
</dbReference>
<evidence type="ECO:0000259" key="3">
    <source>
        <dbReference type="Pfam" id="PF22725"/>
    </source>
</evidence>
<feature type="domain" description="GFO/IDH/MocA-like oxidoreductase" evidence="3">
    <location>
        <begin position="149"/>
        <end position="285"/>
    </location>
</feature>
<dbReference type="InterPro" id="IPR036291">
    <property type="entry name" value="NAD(P)-bd_dom_sf"/>
</dbReference>
<dbReference type="InterPro" id="IPR050463">
    <property type="entry name" value="Gfo/Idh/MocA_oxidrdct_glycsds"/>
</dbReference>
<dbReference type="GO" id="GO:0033712">
    <property type="term" value="F:1,5-anhydro-D-fructose reductase (1,5-anhydro-D-mannitol-forming) activity"/>
    <property type="evidence" value="ECO:0007669"/>
    <property type="project" value="UniProtKB-EC"/>
</dbReference>
<evidence type="ECO:0000313" key="4">
    <source>
        <dbReference type="EMBL" id="UQZ82121.1"/>
    </source>
</evidence>
<dbReference type="Proteomes" id="UP001057134">
    <property type="component" value="Chromosome"/>
</dbReference>
<sequence length="396" mass="44271">MAVHNVGIIMNGVTGRMGTNQHLIRSILAIRKQGGVALANGDVIMPDPILVGRQEHKLKALAEAHGLTRWSTDLEACLADSNNTIYFDSQTTVHRAESIRKAIAAGKHIYCEKPTATNLEESLELAALVRQAGLKNGVVQDKLFLPGLLKLKRLVDSGFFGQILSVRMEFGYWVFEGDWQQAQRPSWNYRKEDGGGIIVDMFAHWRYVLDNLFGEVRSVSCLGVTHIPERVDEQGNAYECTADDAAYATFELEGGIIVQANSSWAVRVNRDDLLTIQVDGTEGSAVAGLRDCKAQHRINTPKPVWNPDIPNPFRFMEQWQEVPDNQLFDNGFKIQWELFLKHIVTDSPFPWDLLEGAKGTQLAELGLRSWDERRWLDVPELKLPEVSGQPIASAKG</sequence>
<evidence type="ECO:0000259" key="2">
    <source>
        <dbReference type="Pfam" id="PF01408"/>
    </source>
</evidence>
<keyword evidence="5" id="KW-1185">Reference proteome</keyword>
<organism evidence="4 5">
    <name type="scientific">Paenibacillus konkukensis</name>
    <dbReference type="NCBI Taxonomy" id="2020716"/>
    <lineage>
        <taxon>Bacteria</taxon>
        <taxon>Bacillati</taxon>
        <taxon>Bacillota</taxon>
        <taxon>Bacilli</taxon>
        <taxon>Bacillales</taxon>
        <taxon>Paenibacillaceae</taxon>
        <taxon>Paenibacillus</taxon>
    </lineage>
</organism>
<gene>
    <name evidence="4" type="primary">afr_5</name>
    <name evidence="4" type="ORF">SK3146_01278</name>
</gene>
<dbReference type="EMBL" id="CP027059">
    <property type="protein sequence ID" value="UQZ82121.1"/>
    <property type="molecule type" value="Genomic_DNA"/>
</dbReference>
<name>A0ABY4RJS9_9BACL</name>
<proteinExistence type="predicted"/>
<dbReference type="SUPFAM" id="SSF51735">
    <property type="entry name" value="NAD(P)-binding Rossmann-fold domains"/>
    <property type="match status" value="1"/>
</dbReference>
<accession>A0ABY4RJS9</accession>
<keyword evidence="1 4" id="KW-0560">Oxidoreductase</keyword>
<dbReference type="Pfam" id="PF22725">
    <property type="entry name" value="GFO_IDH_MocA_C3"/>
    <property type="match status" value="1"/>
</dbReference>
<dbReference type="Gene3D" id="3.30.360.10">
    <property type="entry name" value="Dihydrodipicolinate Reductase, domain 2"/>
    <property type="match status" value="1"/>
</dbReference>
<evidence type="ECO:0000313" key="5">
    <source>
        <dbReference type="Proteomes" id="UP001057134"/>
    </source>
</evidence>
<dbReference type="InterPro" id="IPR055170">
    <property type="entry name" value="GFO_IDH_MocA-like_dom"/>
</dbReference>
<evidence type="ECO:0000256" key="1">
    <source>
        <dbReference type="ARBA" id="ARBA00023002"/>
    </source>
</evidence>
<dbReference type="SUPFAM" id="SSF55347">
    <property type="entry name" value="Glyceraldehyde-3-phosphate dehydrogenase-like, C-terminal domain"/>
    <property type="match status" value="1"/>
</dbReference>
<protein>
    <submittedName>
        <fullName evidence="4">1,5-anhydro-D-fructose reductase</fullName>
        <ecNumber evidence="4">1.1.1.292</ecNumber>
    </submittedName>
</protein>
<reference evidence="4" key="1">
    <citation type="submission" date="2018-02" db="EMBL/GenBank/DDBJ databases">
        <authorList>
            <person name="Kim S.-K."/>
            <person name="Jung H.-I."/>
            <person name="Lee S.-W."/>
        </authorList>
    </citation>
    <scope>NUCLEOTIDE SEQUENCE</scope>
    <source>
        <strain evidence="4">SK3146</strain>
    </source>
</reference>
<dbReference type="Pfam" id="PF01408">
    <property type="entry name" value="GFO_IDH_MocA"/>
    <property type="match status" value="1"/>
</dbReference>
<dbReference type="InterPro" id="IPR000683">
    <property type="entry name" value="Gfo/Idh/MocA-like_OxRdtase_N"/>
</dbReference>
<dbReference type="PANTHER" id="PTHR43818">
    <property type="entry name" value="BCDNA.GH03377"/>
    <property type="match status" value="1"/>
</dbReference>
<feature type="domain" description="Gfo/Idh/MocA-like oxidoreductase N-terminal" evidence="2">
    <location>
        <begin position="51"/>
        <end position="135"/>
    </location>
</feature>
<dbReference type="EC" id="1.1.1.292" evidence="4"/>